<feature type="transmembrane region" description="Helical" evidence="1">
    <location>
        <begin position="12"/>
        <end position="32"/>
    </location>
</feature>
<gene>
    <name evidence="2" type="ORF">B0T21DRAFT_358546</name>
</gene>
<evidence type="ECO:0000313" key="3">
    <source>
        <dbReference type="Proteomes" id="UP001172159"/>
    </source>
</evidence>
<evidence type="ECO:0000313" key="2">
    <source>
        <dbReference type="EMBL" id="KAK0744843.1"/>
    </source>
</evidence>
<comment type="caution">
    <text evidence="2">The sequence shown here is derived from an EMBL/GenBank/DDBJ whole genome shotgun (WGS) entry which is preliminary data.</text>
</comment>
<protein>
    <submittedName>
        <fullName evidence="2">Uncharacterized protein</fullName>
    </submittedName>
</protein>
<dbReference type="AlphaFoldDB" id="A0AA40ESS9"/>
<proteinExistence type="predicted"/>
<reference evidence="2" key="1">
    <citation type="submission" date="2023-06" db="EMBL/GenBank/DDBJ databases">
        <title>Genome-scale phylogeny and comparative genomics of the fungal order Sordariales.</title>
        <authorList>
            <consortium name="Lawrence Berkeley National Laboratory"/>
            <person name="Hensen N."/>
            <person name="Bonometti L."/>
            <person name="Westerberg I."/>
            <person name="Brannstrom I.O."/>
            <person name="Guillou S."/>
            <person name="Cros-Aarteil S."/>
            <person name="Calhoun S."/>
            <person name="Haridas S."/>
            <person name="Kuo A."/>
            <person name="Mondo S."/>
            <person name="Pangilinan J."/>
            <person name="Riley R."/>
            <person name="Labutti K."/>
            <person name="Andreopoulos B."/>
            <person name="Lipzen A."/>
            <person name="Chen C."/>
            <person name="Yanf M."/>
            <person name="Daum C."/>
            <person name="Ng V."/>
            <person name="Clum A."/>
            <person name="Steindorff A."/>
            <person name="Ohm R."/>
            <person name="Martin F."/>
            <person name="Silar P."/>
            <person name="Natvig D."/>
            <person name="Lalanne C."/>
            <person name="Gautier V."/>
            <person name="Ament-Velasquez S.L."/>
            <person name="Kruys A."/>
            <person name="Hutchinson M.I."/>
            <person name="Powell A.J."/>
            <person name="Barry K."/>
            <person name="Miller A.N."/>
            <person name="Grigoriev I.V."/>
            <person name="Debuchy R."/>
            <person name="Gladieux P."/>
            <person name="Thoren M.H."/>
            <person name="Johannesson H."/>
        </authorList>
    </citation>
    <scope>NUCLEOTIDE SEQUENCE</scope>
    <source>
        <strain evidence="2">CBS 540.89</strain>
    </source>
</reference>
<evidence type="ECO:0000256" key="1">
    <source>
        <dbReference type="SAM" id="Phobius"/>
    </source>
</evidence>
<organism evidence="2 3">
    <name type="scientific">Apiosordaria backusii</name>
    <dbReference type="NCBI Taxonomy" id="314023"/>
    <lineage>
        <taxon>Eukaryota</taxon>
        <taxon>Fungi</taxon>
        <taxon>Dikarya</taxon>
        <taxon>Ascomycota</taxon>
        <taxon>Pezizomycotina</taxon>
        <taxon>Sordariomycetes</taxon>
        <taxon>Sordariomycetidae</taxon>
        <taxon>Sordariales</taxon>
        <taxon>Lasiosphaeriaceae</taxon>
        <taxon>Apiosordaria</taxon>
    </lineage>
</organism>
<dbReference type="Proteomes" id="UP001172159">
    <property type="component" value="Unassembled WGS sequence"/>
</dbReference>
<feature type="transmembrane region" description="Helical" evidence="1">
    <location>
        <begin position="229"/>
        <end position="252"/>
    </location>
</feature>
<keyword evidence="3" id="KW-1185">Reference proteome</keyword>
<sequence>MSGSLGWADNVILAMAPLGIVTIIVAAIRVGGPPWMKRVIGRGREPLANAEMELMSSTSSDVCELWNGQGLVRVMGKGPIHQFIILPSPSFEYKDVVSAELDSDRASPREEDIGRQGILRSCLDIFSPKSPHSDRVKLHKWRQRHLCKPPFQFNPNGEAKESFIILAKSKSAPNISLNAYGCSKGEMRILAVAGTVLQSAVLAFCGWTASWPHEPESVLLKDGRQVGRYAFPCTAVGTLLLVSGLILCSHVVESRTTEREFSAGDRPKARLLWIQREATVNDQAFDSYALYTDKTPFSLMTSRRAPSITHFPGNNPPPMDNEYGNNIDHADINPDTPLQAKTTIAIALSLCGFVVQFVGLRGMNWSATIAQLIATLVMTGVRAWARREPSESLSAIPLKPGFELDWVALRLGSSGITGKWRRDDSFTPGLWDGRLAIGEPSSYPNEEATNSSRKLSCQRIIQARSCLAKLAGTPAGWPRVAAIEGIKLAQAIQKTLELLEPLYPTGSISWRYTTSSGTTVEMKVDKNGDGKWQVADLANTFEAILSIWLFSVSKQEYNVAHDGHDADPASGNGDTWMTTRRPSLIY</sequence>
<keyword evidence="1" id="KW-0812">Transmembrane</keyword>
<feature type="transmembrane region" description="Helical" evidence="1">
    <location>
        <begin position="189"/>
        <end position="209"/>
    </location>
</feature>
<keyword evidence="1" id="KW-1133">Transmembrane helix</keyword>
<keyword evidence="1" id="KW-0472">Membrane</keyword>
<dbReference type="EMBL" id="JAUKTV010000002">
    <property type="protein sequence ID" value="KAK0744843.1"/>
    <property type="molecule type" value="Genomic_DNA"/>
</dbReference>
<feature type="transmembrane region" description="Helical" evidence="1">
    <location>
        <begin position="342"/>
        <end position="359"/>
    </location>
</feature>
<name>A0AA40ESS9_9PEZI</name>
<accession>A0AA40ESS9</accession>